<evidence type="ECO:0000256" key="9">
    <source>
        <dbReference type="ARBA" id="ARBA00023004"/>
    </source>
</evidence>
<reference evidence="14 15" key="1">
    <citation type="submission" date="2023-09" db="EMBL/GenBank/DDBJ databases">
        <authorList>
            <person name="Rey-Velasco X."/>
        </authorList>
    </citation>
    <scope>NUCLEOTIDE SEQUENCE [LARGE SCALE GENOMIC DNA]</scope>
    <source>
        <strain evidence="14 15">W335</strain>
    </source>
</reference>
<dbReference type="Pfam" id="PF00487">
    <property type="entry name" value="FA_desaturase"/>
    <property type="match status" value="1"/>
</dbReference>
<evidence type="ECO:0000256" key="11">
    <source>
        <dbReference type="ARBA" id="ARBA00023136"/>
    </source>
</evidence>
<dbReference type="CDD" id="cd03512">
    <property type="entry name" value="Alkane-hydroxylase"/>
    <property type="match status" value="1"/>
</dbReference>
<evidence type="ECO:0000256" key="5">
    <source>
        <dbReference type="ARBA" id="ARBA00022692"/>
    </source>
</evidence>
<protein>
    <submittedName>
        <fullName evidence="14">Alkane 1-monooxygenase</fullName>
    </submittedName>
</protein>
<proteinExistence type="inferred from homology"/>
<keyword evidence="15" id="KW-1185">Reference proteome</keyword>
<keyword evidence="3" id="KW-1003">Cell membrane</keyword>
<feature type="transmembrane region" description="Helical" evidence="12">
    <location>
        <begin position="113"/>
        <end position="135"/>
    </location>
</feature>
<evidence type="ECO:0000259" key="13">
    <source>
        <dbReference type="Pfam" id="PF00487"/>
    </source>
</evidence>
<dbReference type="EMBL" id="JAVRIB010000005">
    <property type="protein sequence ID" value="MDT0634560.1"/>
    <property type="molecule type" value="Genomic_DNA"/>
</dbReference>
<feature type="transmembrane region" description="Helical" evidence="12">
    <location>
        <begin position="43"/>
        <end position="63"/>
    </location>
</feature>
<feature type="transmembrane region" description="Helical" evidence="12">
    <location>
        <begin position="228"/>
        <end position="253"/>
    </location>
</feature>
<dbReference type="PANTHER" id="PTHR38674:SF1">
    <property type="entry name" value="ALKANE 1-MONOOXYGENASE 1"/>
    <property type="match status" value="1"/>
</dbReference>
<evidence type="ECO:0000256" key="4">
    <source>
        <dbReference type="ARBA" id="ARBA00022519"/>
    </source>
</evidence>
<evidence type="ECO:0000256" key="8">
    <source>
        <dbReference type="ARBA" id="ARBA00023002"/>
    </source>
</evidence>
<feature type="transmembrane region" description="Helical" evidence="12">
    <location>
        <begin position="83"/>
        <end position="107"/>
    </location>
</feature>
<evidence type="ECO:0000256" key="2">
    <source>
        <dbReference type="ARBA" id="ARBA00010823"/>
    </source>
</evidence>
<keyword evidence="5 12" id="KW-0812">Transmembrane</keyword>
<dbReference type="InterPro" id="IPR005804">
    <property type="entry name" value="FA_desaturase_dom"/>
</dbReference>
<keyword evidence="4" id="KW-0997">Cell inner membrane</keyword>
<evidence type="ECO:0000256" key="7">
    <source>
        <dbReference type="ARBA" id="ARBA00022989"/>
    </source>
</evidence>
<sequence>MSVTTAELARAHDSKRYLWLWGAVVAFLPMIGGALAWLTGSSWAWFFAPAFLYGLVPLADWLVGDDDSNADESVLRQLEDDPYYRWCTYLFIPVQYVVVVWAAWLVGSGSLDWVALTGLTWSLAILSGVGINTAHELGHKKPAGEKWLAKIALAPVAYGHFFVEHNKGHHRRVATPEDPASSRMGESFYRFLPRTVIGSLTSAWEIEKQRLARCGKSVWSIENENLQAWAMTVVLFGGLTLLFGWAVLPFLLIQAAIGASLLEAVNYLEHYGLKRQQAEDGRYERCKPEHSWNNNHIVTNVLLYHLQRHSDHHANPTRRFQALRHFDDAPQLPTGYAGMIVLAYIPWLWYRVMDPKVVAHYDGDLDRANLQPGREAALKARYAAA</sequence>
<keyword evidence="9" id="KW-0408">Iron</keyword>
<accession>A0ABU3BZ16</accession>
<keyword evidence="8" id="KW-0560">Oxidoreductase</keyword>
<evidence type="ECO:0000256" key="1">
    <source>
        <dbReference type="ARBA" id="ARBA00004429"/>
    </source>
</evidence>
<keyword evidence="10" id="KW-0503">Monooxygenase</keyword>
<comment type="similarity">
    <text evidence="2">Belongs to the fatty acid desaturase type 1 family. AlkB subfamily.</text>
</comment>
<keyword evidence="7 12" id="KW-1133">Transmembrane helix</keyword>
<evidence type="ECO:0000256" key="10">
    <source>
        <dbReference type="ARBA" id="ARBA00023033"/>
    </source>
</evidence>
<evidence type="ECO:0000313" key="15">
    <source>
        <dbReference type="Proteomes" id="UP001251857"/>
    </source>
</evidence>
<feature type="domain" description="Fatty acid desaturase" evidence="13">
    <location>
        <begin position="113"/>
        <end position="340"/>
    </location>
</feature>
<comment type="caution">
    <text evidence="14">The sequence shown here is derived from an EMBL/GenBank/DDBJ whole genome shotgun (WGS) entry which is preliminary data.</text>
</comment>
<evidence type="ECO:0000313" key="14">
    <source>
        <dbReference type="EMBL" id="MDT0634560.1"/>
    </source>
</evidence>
<evidence type="ECO:0000256" key="6">
    <source>
        <dbReference type="ARBA" id="ARBA00022723"/>
    </source>
</evidence>
<dbReference type="RefSeq" id="WP_311652346.1">
    <property type="nucleotide sequence ID" value="NZ_JAVRIB010000005.1"/>
</dbReference>
<dbReference type="PANTHER" id="PTHR38674">
    <property type="entry name" value="ALKANE 1-MONOOXYGENASE 1"/>
    <property type="match status" value="1"/>
</dbReference>
<dbReference type="InterPro" id="IPR033885">
    <property type="entry name" value="AlkB/XylM"/>
</dbReference>
<dbReference type="Proteomes" id="UP001251857">
    <property type="component" value="Unassembled WGS sequence"/>
</dbReference>
<gene>
    <name evidence="14" type="ORF">RM532_06285</name>
</gene>
<organism evidence="14 15">
    <name type="scientific">Spectribacter hydrogenoxidans</name>
    <dbReference type="NCBI Taxonomy" id="3075608"/>
    <lineage>
        <taxon>Bacteria</taxon>
        <taxon>Pseudomonadati</taxon>
        <taxon>Pseudomonadota</taxon>
        <taxon>Gammaproteobacteria</taxon>
        <taxon>Salinisphaerales</taxon>
        <taxon>Salinisphaeraceae</taxon>
        <taxon>Spectribacter</taxon>
    </lineage>
</organism>
<evidence type="ECO:0000256" key="3">
    <source>
        <dbReference type="ARBA" id="ARBA00022475"/>
    </source>
</evidence>
<name>A0ABU3BZ16_9GAMM</name>
<evidence type="ECO:0000256" key="12">
    <source>
        <dbReference type="SAM" id="Phobius"/>
    </source>
</evidence>
<feature type="transmembrane region" description="Helical" evidence="12">
    <location>
        <begin position="18"/>
        <end position="37"/>
    </location>
</feature>
<comment type="subcellular location">
    <subcellularLocation>
        <location evidence="1">Cell inner membrane</location>
        <topology evidence="1">Multi-pass membrane protein</topology>
    </subcellularLocation>
</comment>
<keyword evidence="6" id="KW-0479">Metal-binding</keyword>
<keyword evidence="11 12" id="KW-0472">Membrane</keyword>